<keyword evidence="1" id="KW-0472">Membrane</keyword>
<sequence>MKTIVLFLTHEVVSAYGWSEQSALPLAFFPHNELGISDFREWIIRHASLSYCIVTDLVEEDFQHEIIPHLSGKDQRTLCERKLAQHFRATPYRRASVHSAARRGGQDSLQLSALTQSDALERILADLAVVKAAVVGVYSVALLTQIMLSQLNPGQPCALVMSCNAPGQLRQSYFTPEGLRFSRLATFRAQQDTHANRMAGEIIRARQYLMTLHLLRHDETLHILAFFDAALAPMHAEVLLALGDVAELVQINMQANISDLAVRLGLPKTCHHWCDLLVAMLVVRGVPNQYAPARVMKYHQLNILGRRVLLGAIAGLVCACILVLTLVWQVFDGHRQLALGQQVGQALEQQRQQLARSLVQSPLSAAEAGQLEQVMQLQRDHLQSAPRFEPTLRRLSHVLQALPGLSISEVRWLTGQYGAQAQGENAEPNSPDPVAWRDQTLLISGQVQNRLAYRAAIAEVEALVQALQRWPDATVSVEQWPLDTSPAASVQPAAAKQGGGREMKPDFIIRVQLVFKAGVSKEGA</sequence>
<protein>
    <submittedName>
        <fullName evidence="2">Uncharacterized protein</fullName>
    </submittedName>
</protein>
<dbReference type="AlphaFoldDB" id="A0AAU7FCQ4"/>
<proteinExistence type="predicted"/>
<dbReference type="KEGG" id="cmav:ABHF33_06200"/>
<keyword evidence="1" id="KW-1133">Transmembrane helix</keyword>
<organism evidence="2">
    <name type="scientific">Chitinibacter mangrovi</name>
    <dbReference type="NCBI Taxonomy" id="3153927"/>
    <lineage>
        <taxon>Bacteria</taxon>
        <taxon>Pseudomonadati</taxon>
        <taxon>Pseudomonadota</taxon>
        <taxon>Betaproteobacteria</taxon>
        <taxon>Neisseriales</taxon>
        <taxon>Chitinibacteraceae</taxon>
        <taxon>Chitinibacter</taxon>
    </lineage>
</organism>
<keyword evidence="1" id="KW-0812">Transmembrane</keyword>
<evidence type="ECO:0000313" key="2">
    <source>
        <dbReference type="EMBL" id="XBM01857.1"/>
    </source>
</evidence>
<name>A0AAU7FCQ4_9NEIS</name>
<evidence type="ECO:0000256" key="1">
    <source>
        <dbReference type="SAM" id="Phobius"/>
    </source>
</evidence>
<dbReference type="RefSeq" id="WP_348946096.1">
    <property type="nucleotide sequence ID" value="NZ_CP157355.1"/>
</dbReference>
<accession>A0AAU7FCQ4</accession>
<gene>
    <name evidence="2" type="ORF">ABHF33_06200</name>
</gene>
<dbReference type="EMBL" id="CP157355">
    <property type="protein sequence ID" value="XBM01857.1"/>
    <property type="molecule type" value="Genomic_DNA"/>
</dbReference>
<reference evidence="2" key="1">
    <citation type="submission" date="2024-05" db="EMBL/GenBank/DDBJ databases">
        <authorList>
            <person name="Yang L."/>
            <person name="Pan L."/>
        </authorList>
    </citation>
    <scope>NUCLEOTIDE SEQUENCE</scope>
    <source>
        <strain evidence="2">FCG-7</strain>
    </source>
</reference>
<feature type="transmembrane region" description="Helical" evidence="1">
    <location>
        <begin position="308"/>
        <end position="331"/>
    </location>
</feature>